<reference evidence="8 9" key="1">
    <citation type="submission" date="2015-08" db="EMBL/GenBank/DDBJ databases">
        <title>Investigation of the bacterial diversity of lava forest soil.</title>
        <authorList>
            <person name="Lee J.S."/>
        </authorList>
    </citation>
    <scope>NUCLEOTIDE SEQUENCE [LARGE SCALE GENOMIC DNA]</scope>
    <source>
        <strain evidence="8 9">GJW-30</strain>
    </source>
</reference>
<dbReference type="InterPro" id="IPR013785">
    <property type="entry name" value="Aldolase_TIM"/>
</dbReference>
<dbReference type="SUPFAM" id="SSF51395">
    <property type="entry name" value="FMN-linked oxidoreductases"/>
    <property type="match status" value="1"/>
</dbReference>
<evidence type="ECO:0000256" key="5">
    <source>
        <dbReference type="PIRSR" id="PIRSR000138-2"/>
    </source>
</evidence>
<dbReference type="InterPro" id="IPR012133">
    <property type="entry name" value="Alpha-hydoxy_acid_DH_FMN"/>
</dbReference>
<evidence type="ECO:0000256" key="3">
    <source>
        <dbReference type="ARBA" id="ARBA00024042"/>
    </source>
</evidence>
<keyword evidence="5" id="KW-0285">Flavoprotein</keyword>
<dbReference type="GO" id="GO:0033720">
    <property type="term" value="F:(S)-mandelate dehydrogenase activity"/>
    <property type="evidence" value="ECO:0007669"/>
    <property type="project" value="UniProtKB-EC"/>
</dbReference>
<proteinExistence type="inferred from homology"/>
<feature type="binding site" evidence="5">
    <location>
        <position position="166"/>
    </location>
    <ligand>
        <name>glyoxylate</name>
        <dbReference type="ChEBI" id="CHEBI:36655"/>
    </ligand>
</feature>
<gene>
    <name evidence="8" type="primary">mdlB</name>
    <name evidence="8" type="ORF">GJW-30_1_00765</name>
</gene>
<feature type="binding site" evidence="5">
    <location>
        <begin position="115"/>
        <end position="117"/>
    </location>
    <ligand>
        <name>FMN</name>
        <dbReference type="ChEBI" id="CHEBI:58210"/>
    </ligand>
</feature>
<feature type="binding site" evidence="5">
    <location>
        <position position="201"/>
    </location>
    <ligand>
        <name>glyoxylate</name>
        <dbReference type="ChEBI" id="CHEBI:36655"/>
    </ligand>
</feature>
<dbReference type="Gene3D" id="3.20.20.70">
    <property type="entry name" value="Aldolase class I"/>
    <property type="match status" value="1"/>
</dbReference>
<dbReference type="PROSITE" id="PS51349">
    <property type="entry name" value="FMN_HYDROXY_ACID_DH_2"/>
    <property type="match status" value="1"/>
</dbReference>
<evidence type="ECO:0000313" key="9">
    <source>
        <dbReference type="Proteomes" id="UP000236884"/>
    </source>
</evidence>
<keyword evidence="9" id="KW-1185">Reference proteome</keyword>
<comment type="cofactor">
    <cofactor evidence="1">
        <name>FMN</name>
        <dbReference type="ChEBI" id="CHEBI:58210"/>
    </cofactor>
</comment>
<comment type="similarity">
    <text evidence="3">Belongs to the FMN-dependent alpha-hydroxy acid dehydrogenase family.</text>
</comment>
<feature type="binding site" evidence="5">
    <location>
        <begin position="345"/>
        <end position="349"/>
    </location>
    <ligand>
        <name>FMN</name>
        <dbReference type="ChEBI" id="CHEBI:58210"/>
    </ligand>
</feature>
<evidence type="ECO:0000256" key="2">
    <source>
        <dbReference type="ARBA" id="ARBA00023002"/>
    </source>
</evidence>
<feature type="domain" description="FMN hydroxy acid dehydrogenase" evidence="7">
    <location>
        <begin position="36"/>
        <end position="419"/>
    </location>
</feature>
<evidence type="ECO:0000259" key="7">
    <source>
        <dbReference type="PROSITE" id="PS51349"/>
    </source>
</evidence>
<evidence type="ECO:0000256" key="1">
    <source>
        <dbReference type="ARBA" id="ARBA00001917"/>
    </source>
</evidence>
<name>A0A0S3PQI6_9BRAD</name>
<dbReference type="InterPro" id="IPR008259">
    <property type="entry name" value="FMN_hydac_DH_AS"/>
</dbReference>
<keyword evidence="5" id="KW-0288">FMN</keyword>
<sequence>MTITRDDLTASVQEPAATKAQPTEPLTWSMPTGVPRRIRNVLSLLDFEEEARKFLPRPIFGFISGAAEENAALSDNRGAFAEYGFVPRVLNNVSQRSMATKLFGQTFSAPFGIAPMGMSALCAYRGDLVLTQAARAANVPMIMSGSSLIRLEEVIAANPDAWFQAYLPGDETRIEELVHRVQNAGFKTLLLTVDVTVHANRENNIRAGFTTPLKPSLQLMLDGLSRPGWLTGVAAKTVFKHGMPHFENSFATRGAPIIAKTVMRDFGARDHLNWEHLALMRRLFKGRLIVKGLMHPDDARKAREHGVDGVIVSNHGGRQLDYTVSPLRTLKEIADNAGDMTVMFDSGIRRGTDVLKAIALGAKFVFVGRPFLYAASIAGEAGAAHAIKILKEEVLRDMGLLGINSLDEMTPDLMRRVSGIA</sequence>
<dbReference type="AlphaFoldDB" id="A0A0S3PQI6"/>
<feature type="compositionally biased region" description="Polar residues" evidence="6">
    <location>
        <begin position="20"/>
        <end position="30"/>
    </location>
</feature>
<dbReference type="PROSITE" id="PS00557">
    <property type="entry name" value="FMN_HYDROXY_ACID_DH_1"/>
    <property type="match status" value="1"/>
</dbReference>
<dbReference type="KEGG" id="vgo:GJW-30_1_00765"/>
<feature type="binding site" evidence="5">
    <location>
        <position position="291"/>
    </location>
    <ligand>
        <name>FMN</name>
        <dbReference type="ChEBI" id="CHEBI:58210"/>
    </ligand>
</feature>
<evidence type="ECO:0000256" key="6">
    <source>
        <dbReference type="SAM" id="MobiDB-lite"/>
    </source>
</evidence>
<dbReference type="PANTHER" id="PTHR10578:SF143">
    <property type="entry name" value="FMN-DEPENDENT ALPHA-HYDROXY ACID DEHYDROGENASE PB1A11.03"/>
    <property type="match status" value="1"/>
</dbReference>
<accession>A0A0S3PQI6</accession>
<feature type="binding site" evidence="5">
    <location>
        <position position="192"/>
    </location>
    <ligand>
        <name>FMN</name>
        <dbReference type="ChEBI" id="CHEBI:58210"/>
    </ligand>
</feature>
<feature type="binding site" evidence="5">
    <location>
        <position position="164"/>
    </location>
    <ligand>
        <name>FMN</name>
        <dbReference type="ChEBI" id="CHEBI:58210"/>
    </ligand>
</feature>
<feature type="binding site" evidence="5">
    <location>
        <position position="144"/>
    </location>
    <ligand>
        <name>FMN</name>
        <dbReference type="ChEBI" id="CHEBI:58210"/>
    </ligand>
</feature>
<dbReference type="Pfam" id="PF01070">
    <property type="entry name" value="FMN_dh"/>
    <property type="match status" value="1"/>
</dbReference>
<dbReference type="EC" id="1.1.99.31" evidence="8"/>
<feature type="binding site" evidence="5">
    <location>
        <begin position="368"/>
        <end position="369"/>
    </location>
    <ligand>
        <name>FMN</name>
        <dbReference type="ChEBI" id="CHEBI:58210"/>
    </ligand>
</feature>
<dbReference type="PIRSF" id="PIRSF000138">
    <property type="entry name" value="Al-hdrx_acd_dh"/>
    <property type="match status" value="1"/>
</dbReference>
<feature type="active site" description="Proton acceptor" evidence="4">
    <location>
        <position position="315"/>
    </location>
</feature>
<dbReference type="GO" id="GO:0010181">
    <property type="term" value="F:FMN binding"/>
    <property type="evidence" value="ECO:0007669"/>
    <property type="project" value="InterPro"/>
</dbReference>
<feature type="region of interest" description="Disordered" evidence="6">
    <location>
        <begin position="1"/>
        <end position="30"/>
    </location>
</feature>
<feature type="binding site" evidence="5">
    <location>
        <position position="313"/>
    </location>
    <ligand>
        <name>FMN</name>
        <dbReference type="ChEBI" id="CHEBI:58210"/>
    </ligand>
</feature>
<dbReference type="EMBL" id="AP014946">
    <property type="protein sequence ID" value="BAT58242.1"/>
    <property type="molecule type" value="Genomic_DNA"/>
</dbReference>
<feature type="binding site" evidence="5">
    <location>
        <position position="318"/>
    </location>
    <ligand>
        <name>glyoxylate</name>
        <dbReference type="ChEBI" id="CHEBI:36655"/>
    </ligand>
</feature>
<dbReference type="InterPro" id="IPR037396">
    <property type="entry name" value="FMN_HAD"/>
</dbReference>
<dbReference type="Proteomes" id="UP000236884">
    <property type="component" value="Chromosome"/>
</dbReference>
<keyword evidence="2 8" id="KW-0560">Oxidoreductase</keyword>
<dbReference type="CDD" id="cd02809">
    <property type="entry name" value="alpha_hydroxyacid_oxid_FMN"/>
    <property type="match status" value="1"/>
</dbReference>
<dbReference type="InterPro" id="IPR000262">
    <property type="entry name" value="FMN-dep_DH"/>
</dbReference>
<evidence type="ECO:0000256" key="4">
    <source>
        <dbReference type="PIRSR" id="PIRSR000138-1"/>
    </source>
</evidence>
<organism evidence="8 9">
    <name type="scientific">Variibacter gotjawalensis</name>
    <dbReference type="NCBI Taxonomy" id="1333996"/>
    <lineage>
        <taxon>Bacteria</taxon>
        <taxon>Pseudomonadati</taxon>
        <taxon>Pseudomonadota</taxon>
        <taxon>Alphaproteobacteria</taxon>
        <taxon>Hyphomicrobiales</taxon>
        <taxon>Nitrobacteraceae</taxon>
        <taxon>Variibacter</taxon>
    </lineage>
</organism>
<protein>
    <submittedName>
        <fullName evidence="8">(S)-mandelate dehydrogenase</fullName>
        <ecNumber evidence="8">1.1.99.31</ecNumber>
    </submittedName>
</protein>
<evidence type="ECO:0000313" key="8">
    <source>
        <dbReference type="EMBL" id="BAT58242.1"/>
    </source>
</evidence>
<dbReference type="PANTHER" id="PTHR10578">
    <property type="entry name" value="S -2-HYDROXY-ACID OXIDASE-RELATED"/>
    <property type="match status" value="1"/>
</dbReference>
<feature type="binding site" evidence="5">
    <location>
        <position position="315"/>
    </location>
    <ligand>
        <name>glyoxylate</name>
        <dbReference type="ChEBI" id="CHEBI:36655"/>
    </ligand>
</feature>